<protein>
    <recommendedName>
        <fullName evidence="5">Pilus assembly protein PilO</fullName>
    </recommendedName>
</protein>
<evidence type="ECO:0000256" key="2">
    <source>
        <dbReference type="SAM" id="Phobius"/>
    </source>
</evidence>
<keyword evidence="2" id="KW-1133">Transmembrane helix</keyword>
<dbReference type="GO" id="GO:0043107">
    <property type="term" value="P:type IV pilus-dependent motility"/>
    <property type="evidence" value="ECO:0007669"/>
    <property type="project" value="InterPro"/>
</dbReference>
<dbReference type="AlphaFoldDB" id="A0A1F5JDW7"/>
<reference evidence="3 4" key="1">
    <citation type="journal article" date="2016" name="Nat. Commun.">
        <title>Thousands of microbial genomes shed light on interconnected biogeochemical processes in an aquifer system.</title>
        <authorList>
            <person name="Anantharaman K."/>
            <person name="Brown C.T."/>
            <person name="Hug L.A."/>
            <person name="Sharon I."/>
            <person name="Castelle C.J."/>
            <person name="Probst A.J."/>
            <person name="Thomas B.C."/>
            <person name="Singh A."/>
            <person name="Wilkins M.J."/>
            <person name="Karaoz U."/>
            <person name="Brodie E.L."/>
            <person name="Williams K.H."/>
            <person name="Hubbard S.S."/>
            <person name="Banfield J.F."/>
        </authorList>
    </citation>
    <scope>NUCLEOTIDE SEQUENCE [LARGE SCALE GENOMIC DNA]</scope>
</reference>
<feature type="transmembrane region" description="Helical" evidence="2">
    <location>
        <begin position="21"/>
        <end position="45"/>
    </location>
</feature>
<name>A0A1F5JDW7_9BACT</name>
<dbReference type="PANTHER" id="PTHR39555:SF1">
    <property type="entry name" value="TYPE IV PILUS INNER MEMBRANE COMPONENT PILO"/>
    <property type="match status" value="1"/>
</dbReference>
<dbReference type="InterPro" id="IPR014717">
    <property type="entry name" value="Transl_elong_EF1B/ribsomal_bS6"/>
</dbReference>
<evidence type="ECO:0008006" key="5">
    <source>
        <dbReference type="Google" id="ProtNLM"/>
    </source>
</evidence>
<evidence type="ECO:0000313" key="4">
    <source>
        <dbReference type="Proteomes" id="UP000177042"/>
    </source>
</evidence>
<sequence length="201" mass="22576">MRLGSQIYTRYFTYIKPFGKLPIVKTYGAAIFTLFTMTVFIIFAVKPTVETILVLQKKLADSKQVLEKVNKKANDLSLGKQKLENLNADVKSEIASAIPDTVQLKSVIRNLEQMAKNRDASISALQFQPLNLETKAEEKTGTIAEITFNFNVEGDYKNLVLLLQELKTSDRLISIDHLSLSKVNEGNKLIMAITGKAYFLK</sequence>
<dbReference type="Gene3D" id="3.30.70.60">
    <property type="match status" value="1"/>
</dbReference>
<keyword evidence="2" id="KW-0472">Membrane</keyword>
<dbReference type="EMBL" id="MFCX01000002">
    <property type="protein sequence ID" value="OGE26837.1"/>
    <property type="molecule type" value="Genomic_DNA"/>
</dbReference>
<dbReference type="InterPro" id="IPR007445">
    <property type="entry name" value="PilO"/>
</dbReference>
<comment type="caution">
    <text evidence="3">The sequence shown here is derived from an EMBL/GenBank/DDBJ whole genome shotgun (WGS) entry which is preliminary data.</text>
</comment>
<proteinExistence type="predicted"/>
<dbReference type="GO" id="GO:0043683">
    <property type="term" value="P:type IV pilus assembly"/>
    <property type="evidence" value="ECO:0007669"/>
    <property type="project" value="InterPro"/>
</dbReference>
<dbReference type="PANTHER" id="PTHR39555">
    <property type="entry name" value="FIMBRIAL ASSEMBLY PROTEIN PILO-LIKE PROTEIN-RELATED"/>
    <property type="match status" value="1"/>
</dbReference>
<keyword evidence="1" id="KW-0175">Coiled coil</keyword>
<accession>A0A1F5JDW7</accession>
<evidence type="ECO:0000256" key="1">
    <source>
        <dbReference type="SAM" id="Coils"/>
    </source>
</evidence>
<evidence type="ECO:0000313" key="3">
    <source>
        <dbReference type="EMBL" id="OGE26837.1"/>
    </source>
</evidence>
<dbReference type="Proteomes" id="UP000177042">
    <property type="component" value="Unassembled WGS sequence"/>
</dbReference>
<gene>
    <name evidence="3" type="ORF">A3C26_02955</name>
</gene>
<keyword evidence="2" id="KW-0812">Transmembrane</keyword>
<dbReference type="Pfam" id="PF04350">
    <property type="entry name" value="PilO"/>
    <property type="match status" value="1"/>
</dbReference>
<feature type="coiled-coil region" evidence="1">
    <location>
        <begin position="52"/>
        <end position="86"/>
    </location>
</feature>
<organism evidence="3 4">
    <name type="scientific">Candidatus Daviesbacteria bacterium RIFCSPHIGHO2_02_FULL_39_12</name>
    <dbReference type="NCBI Taxonomy" id="1797770"/>
    <lineage>
        <taxon>Bacteria</taxon>
        <taxon>Candidatus Daviesiibacteriota</taxon>
    </lineage>
</organism>